<dbReference type="GO" id="GO:0004180">
    <property type="term" value="F:carboxypeptidase activity"/>
    <property type="evidence" value="ECO:0007669"/>
    <property type="project" value="UniProtKB-KW"/>
</dbReference>
<dbReference type="Proteomes" id="UP000248987">
    <property type="component" value="Unassembled WGS sequence"/>
</dbReference>
<sequence>MRTNTLLYTAIFMFSIFNFSCESSSVENNSTNGYATGLITDTNGQPIAGVEVAIENTLVGYHSTANGVTDTNGRYKIQLATVGTYHASAYLNKQFNGKQYKLELHCDQNDAFGNEGAVRNFQWKLSGAKPIAIDGFYGATLELYNEPGYYIDENDIIVTLTPVGSLIDGSTGNTLVSSPVVTSYSVVNDIPLGTYTVSATYNGTSLKLKKLDSNQAYGETSNIEFEQEISTGTPLARLSYNQ</sequence>
<keyword evidence="1" id="KW-0121">Carboxypeptidase</keyword>
<dbReference type="EMBL" id="QLLQ01000016">
    <property type="protein sequence ID" value="RAJ20009.1"/>
    <property type="molecule type" value="Genomic_DNA"/>
</dbReference>
<reference evidence="1 2" key="1">
    <citation type="submission" date="2018-06" db="EMBL/GenBank/DDBJ databases">
        <title>Genomic Encyclopedia of Archaeal and Bacterial Type Strains, Phase II (KMG-II): from individual species to whole genera.</title>
        <authorList>
            <person name="Goeker M."/>
        </authorList>
    </citation>
    <scope>NUCLEOTIDE SEQUENCE [LARGE SCALE GENOMIC DNA]</scope>
    <source>
        <strain evidence="1 2">DSM 12408</strain>
    </source>
</reference>
<dbReference type="Gene3D" id="2.60.40.1120">
    <property type="entry name" value="Carboxypeptidase-like, regulatory domain"/>
    <property type="match status" value="1"/>
</dbReference>
<dbReference type="SUPFAM" id="SSF49464">
    <property type="entry name" value="Carboxypeptidase regulatory domain-like"/>
    <property type="match status" value="1"/>
</dbReference>
<dbReference type="InterPro" id="IPR008969">
    <property type="entry name" value="CarboxyPept-like_regulatory"/>
</dbReference>
<name>A0A327RT98_9FLAO</name>
<protein>
    <submittedName>
        <fullName evidence="1">Carboxypeptidase family protein</fullName>
    </submittedName>
</protein>
<evidence type="ECO:0000313" key="2">
    <source>
        <dbReference type="Proteomes" id="UP000248987"/>
    </source>
</evidence>
<organism evidence="1 2">
    <name type="scientific">Gelidibacter algens</name>
    <dbReference type="NCBI Taxonomy" id="49280"/>
    <lineage>
        <taxon>Bacteria</taxon>
        <taxon>Pseudomonadati</taxon>
        <taxon>Bacteroidota</taxon>
        <taxon>Flavobacteriia</taxon>
        <taxon>Flavobacteriales</taxon>
        <taxon>Flavobacteriaceae</taxon>
        <taxon>Gelidibacter</taxon>
    </lineage>
</organism>
<accession>A0A327RT98</accession>
<comment type="caution">
    <text evidence="1">The sequence shown here is derived from an EMBL/GenBank/DDBJ whole genome shotgun (WGS) entry which is preliminary data.</text>
</comment>
<evidence type="ECO:0000313" key="1">
    <source>
        <dbReference type="EMBL" id="RAJ20009.1"/>
    </source>
</evidence>
<dbReference type="AlphaFoldDB" id="A0A327RT98"/>
<dbReference type="RefSeq" id="WP_169817253.1">
    <property type="nucleotide sequence ID" value="NZ_QLLQ01000016.1"/>
</dbReference>
<keyword evidence="2" id="KW-1185">Reference proteome</keyword>
<proteinExistence type="predicted"/>
<keyword evidence="1" id="KW-0378">Hydrolase</keyword>
<dbReference type="Pfam" id="PF13620">
    <property type="entry name" value="CarboxypepD_reg"/>
    <property type="match status" value="1"/>
</dbReference>
<gene>
    <name evidence="1" type="ORF">LX77_03223</name>
</gene>
<keyword evidence="1" id="KW-0645">Protease</keyword>